<dbReference type="PANTHER" id="PTHR10173:SF52">
    <property type="entry name" value="METHIONINE-R-SULFOXIDE REDUCTASE B1"/>
    <property type="match status" value="1"/>
</dbReference>
<evidence type="ECO:0000256" key="1">
    <source>
        <dbReference type="ARBA" id="ARBA00001947"/>
    </source>
</evidence>
<evidence type="ECO:0000256" key="3">
    <source>
        <dbReference type="ARBA" id="ARBA00022723"/>
    </source>
</evidence>
<dbReference type="GO" id="GO:0046872">
    <property type="term" value="F:metal ion binding"/>
    <property type="evidence" value="ECO:0007669"/>
    <property type="project" value="UniProtKB-KW"/>
</dbReference>
<evidence type="ECO:0000256" key="4">
    <source>
        <dbReference type="ARBA" id="ARBA00022833"/>
    </source>
</evidence>
<dbReference type="GO" id="GO:0006979">
    <property type="term" value="P:response to oxidative stress"/>
    <property type="evidence" value="ECO:0007669"/>
    <property type="project" value="InterPro"/>
</dbReference>
<dbReference type="InterPro" id="IPR011057">
    <property type="entry name" value="Mss4-like_sf"/>
</dbReference>
<comment type="catalytic activity">
    <reaction evidence="6">
        <text>L-methionyl-[protein] + [thioredoxin]-disulfide + H2O = L-methionyl-(R)-S-oxide-[protein] + [thioredoxin]-dithiol</text>
        <dbReference type="Rhea" id="RHEA:24164"/>
        <dbReference type="Rhea" id="RHEA-COMP:10698"/>
        <dbReference type="Rhea" id="RHEA-COMP:10700"/>
        <dbReference type="Rhea" id="RHEA-COMP:12313"/>
        <dbReference type="Rhea" id="RHEA-COMP:12314"/>
        <dbReference type="ChEBI" id="CHEBI:15377"/>
        <dbReference type="ChEBI" id="CHEBI:16044"/>
        <dbReference type="ChEBI" id="CHEBI:29950"/>
        <dbReference type="ChEBI" id="CHEBI:45764"/>
        <dbReference type="ChEBI" id="CHEBI:50058"/>
        <dbReference type="EC" id="1.8.4.12"/>
    </reaction>
</comment>
<evidence type="ECO:0000256" key="7">
    <source>
        <dbReference type="SAM" id="MobiDB-lite"/>
    </source>
</evidence>
<proteinExistence type="predicted"/>
<sequence length="155" mass="17359">MSQTTSSTPSGDSTAAAPDQQVPQVRKTDAEWREQLTPQEYAVLRNGGTERPYTGEYTDEKTVGVYRCRACGTELFRSETKFDSHCGWPSFYAPLAEDRVRYISDRSMGMTRTEVRCAACDGHLGHVFEGEGYGTPTDQRYCINSISLTLQPERP</sequence>
<organism evidence="9 10">
    <name type="scientific">Pseudokineococcus lusitanus</name>
    <dbReference type="NCBI Taxonomy" id="763993"/>
    <lineage>
        <taxon>Bacteria</taxon>
        <taxon>Bacillati</taxon>
        <taxon>Actinomycetota</taxon>
        <taxon>Actinomycetes</taxon>
        <taxon>Kineosporiales</taxon>
        <taxon>Kineosporiaceae</taxon>
        <taxon>Pseudokineococcus</taxon>
    </lineage>
</organism>
<dbReference type="EMBL" id="RJKN01000011">
    <property type="protein sequence ID" value="ROP26691.1"/>
    <property type="molecule type" value="Genomic_DNA"/>
</dbReference>
<dbReference type="NCBIfam" id="TIGR00357">
    <property type="entry name" value="peptide-methionine (R)-S-oxide reductase MsrB"/>
    <property type="match status" value="1"/>
</dbReference>
<accession>A0A3N1G8X2</accession>
<dbReference type="InParanoid" id="A0A3N1G8X2"/>
<keyword evidence="5" id="KW-0560">Oxidoreductase</keyword>
<evidence type="ECO:0000313" key="9">
    <source>
        <dbReference type="EMBL" id="ROP26691.1"/>
    </source>
</evidence>
<reference evidence="9 10" key="1">
    <citation type="journal article" date="2015" name="Stand. Genomic Sci.">
        <title>Genomic Encyclopedia of Bacterial and Archaeal Type Strains, Phase III: the genomes of soil and plant-associated and newly described type strains.</title>
        <authorList>
            <person name="Whitman W.B."/>
            <person name="Woyke T."/>
            <person name="Klenk H.P."/>
            <person name="Zhou Y."/>
            <person name="Lilburn T.G."/>
            <person name="Beck B.J."/>
            <person name="De Vos P."/>
            <person name="Vandamme P."/>
            <person name="Eisen J.A."/>
            <person name="Garrity G."/>
            <person name="Hugenholtz P."/>
            <person name="Kyrpides N.C."/>
        </authorList>
    </citation>
    <scope>NUCLEOTIDE SEQUENCE [LARGE SCALE GENOMIC DNA]</scope>
    <source>
        <strain evidence="9 10">CECT 7306</strain>
    </source>
</reference>
<dbReference type="GO" id="GO:0033743">
    <property type="term" value="F:peptide-methionine (R)-S-oxide reductase activity"/>
    <property type="evidence" value="ECO:0007669"/>
    <property type="project" value="UniProtKB-EC"/>
</dbReference>
<dbReference type="OrthoDB" id="9785497at2"/>
<dbReference type="Proteomes" id="UP000276232">
    <property type="component" value="Unassembled WGS sequence"/>
</dbReference>
<dbReference type="Pfam" id="PF01641">
    <property type="entry name" value="SelR"/>
    <property type="match status" value="1"/>
</dbReference>
<dbReference type="FunCoup" id="A0A3N1G8X2">
    <property type="interactions" value="102"/>
</dbReference>
<protein>
    <recommendedName>
        <fullName evidence="2">peptide-methionine (R)-S-oxide reductase</fullName>
        <ecNumber evidence="2">1.8.4.12</ecNumber>
    </recommendedName>
</protein>
<name>A0A3N1G8X2_9ACTN</name>
<evidence type="ECO:0000313" key="10">
    <source>
        <dbReference type="Proteomes" id="UP000276232"/>
    </source>
</evidence>
<dbReference type="PANTHER" id="PTHR10173">
    <property type="entry name" value="METHIONINE SULFOXIDE REDUCTASE"/>
    <property type="match status" value="1"/>
</dbReference>
<feature type="compositionally biased region" description="Polar residues" evidence="7">
    <location>
        <begin position="1"/>
        <end position="13"/>
    </location>
</feature>
<evidence type="ECO:0000256" key="6">
    <source>
        <dbReference type="ARBA" id="ARBA00048488"/>
    </source>
</evidence>
<evidence type="ECO:0000256" key="2">
    <source>
        <dbReference type="ARBA" id="ARBA00012499"/>
    </source>
</evidence>
<dbReference type="GO" id="GO:0005737">
    <property type="term" value="C:cytoplasm"/>
    <property type="evidence" value="ECO:0007669"/>
    <property type="project" value="TreeGrafter"/>
</dbReference>
<comment type="cofactor">
    <cofactor evidence="1">
        <name>Zn(2+)</name>
        <dbReference type="ChEBI" id="CHEBI:29105"/>
    </cofactor>
</comment>
<dbReference type="InterPro" id="IPR028427">
    <property type="entry name" value="Met_Sox_Rdtase_MsrB"/>
</dbReference>
<evidence type="ECO:0000259" key="8">
    <source>
        <dbReference type="PROSITE" id="PS51790"/>
    </source>
</evidence>
<dbReference type="FunFam" id="2.170.150.20:FF:000009">
    <property type="entry name" value="Peptide-methionine (R)-S-oxide reductase"/>
    <property type="match status" value="1"/>
</dbReference>
<gene>
    <name evidence="9" type="ORF">EDC03_3328</name>
</gene>
<feature type="region of interest" description="Disordered" evidence="7">
    <location>
        <begin position="1"/>
        <end position="36"/>
    </location>
</feature>
<dbReference type="EC" id="1.8.4.12" evidence="2"/>
<evidence type="ECO:0000256" key="5">
    <source>
        <dbReference type="ARBA" id="ARBA00023002"/>
    </source>
</evidence>
<dbReference type="RefSeq" id="WP_123381375.1">
    <property type="nucleotide sequence ID" value="NZ_RJKN01000011.1"/>
</dbReference>
<dbReference type="AlphaFoldDB" id="A0A3N1G8X2"/>
<feature type="domain" description="MsrB" evidence="8">
    <location>
        <begin position="29"/>
        <end position="153"/>
    </location>
</feature>
<comment type="caution">
    <text evidence="9">The sequence shown here is derived from an EMBL/GenBank/DDBJ whole genome shotgun (WGS) entry which is preliminary data.</text>
</comment>
<dbReference type="InterPro" id="IPR002579">
    <property type="entry name" value="Met_Sox_Rdtase_MsrB_dom"/>
</dbReference>
<dbReference type="GO" id="GO:0030091">
    <property type="term" value="P:protein repair"/>
    <property type="evidence" value="ECO:0007669"/>
    <property type="project" value="InterPro"/>
</dbReference>
<keyword evidence="3" id="KW-0479">Metal-binding</keyword>
<dbReference type="PROSITE" id="PS51790">
    <property type="entry name" value="MSRB"/>
    <property type="match status" value="1"/>
</dbReference>
<dbReference type="Gene3D" id="2.170.150.20">
    <property type="entry name" value="Peptide methionine sulfoxide reductase"/>
    <property type="match status" value="1"/>
</dbReference>
<dbReference type="SUPFAM" id="SSF51316">
    <property type="entry name" value="Mss4-like"/>
    <property type="match status" value="1"/>
</dbReference>
<keyword evidence="4" id="KW-0862">Zinc</keyword>
<keyword evidence="10" id="KW-1185">Reference proteome</keyword>